<proteinExistence type="predicted"/>
<sequence>MHHLGHIITVKPYDPLLIFLHVYSCCRPDYDLSVHLAYSDHGCD</sequence>
<name>A0A0C5VTD1_9GAMM</name>
<accession>A0A0C5VTD1</accession>
<evidence type="ECO:0000313" key="1">
    <source>
        <dbReference type="EMBL" id="AJQ97942.1"/>
    </source>
</evidence>
<organism evidence="1 2">
    <name type="scientific">Gynuella sunshinyii YC6258</name>
    <dbReference type="NCBI Taxonomy" id="1445510"/>
    <lineage>
        <taxon>Bacteria</taxon>
        <taxon>Pseudomonadati</taxon>
        <taxon>Pseudomonadota</taxon>
        <taxon>Gammaproteobacteria</taxon>
        <taxon>Oceanospirillales</taxon>
        <taxon>Saccharospirillaceae</taxon>
        <taxon>Gynuella</taxon>
    </lineage>
</organism>
<keyword evidence="2" id="KW-1185">Reference proteome</keyword>
<dbReference type="KEGG" id="gsn:YC6258_05918"/>
<gene>
    <name evidence="1" type="ORF">YC6258_05918</name>
</gene>
<dbReference type="HOGENOM" id="CLU_3216911_0_0_6"/>
<protein>
    <submittedName>
        <fullName evidence="1">Uncharacterized protein</fullName>
    </submittedName>
</protein>
<evidence type="ECO:0000313" key="2">
    <source>
        <dbReference type="Proteomes" id="UP000032266"/>
    </source>
</evidence>
<reference evidence="1 2" key="1">
    <citation type="submission" date="2014-01" db="EMBL/GenBank/DDBJ databases">
        <title>Full genme sequencing of cellulolytic bacterium Gynuella sunshinyii YC6258T gen. nov., sp. nov.</title>
        <authorList>
            <person name="Khan H."/>
            <person name="Chung E.J."/>
            <person name="Chung Y.R."/>
        </authorList>
    </citation>
    <scope>NUCLEOTIDE SEQUENCE [LARGE SCALE GENOMIC DNA]</scope>
    <source>
        <strain evidence="1 2">YC6258</strain>
    </source>
</reference>
<dbReference type="Proteomes" id="UP000032266">
    <property type="component" value="Chromosome"/>
</dbReference>
<dbReference type="AlphaFoldDB" id="A0A0C5VTD1"/>
<dbReference type="EMBL" id="CP007142">
    <property type="protein sequence ID" value="AJQ97942.1"/>
    <property type="molecule type" value="Genomic_DNA"/>
</dbReference>